<dbReference type="PANTHER" id="PTHR42954:SF1">
    <property type="entry name" value="FERROUS IRON TRANSPORTER FEOA DOMAIN-CONTAINING PROTEIN"/>
    <property type="match status" value="1"/>
</dbReference>
<accession>A0ABT9UYE2</accession>
<proteinExistence type="predicted"/>
<dbReference type="PANTHER" id="PTHR42954">
    <property type="entry name" value="FE(2+) TRANSPORT PROTEIN A"/>
    <property type="match status" value="1"/>
</dbReference>
<name>A0ABT9UYE2_9BACL</name>
<reference evidence="3 4" key="1">
    <citation type="submission" date="2023-07" db="EMBL/GenBank/DDBJ databases">
        <title>Genomic Encyclopedia of Type Strains, Phase IV (KMG-IV): sequencing the most valuable type-strain genomes for metagenomic binning, comparative biology and taxonomic classification.</title>
        <authorList>
            <person name="Goeker M."/>
        </authorList>
    </citation>
    <scope>NUCLEOTIDE SEQUENCE [LARGE SCALE GENOMIC DNA]</scope>
    <source>
        <strain evidence="3 4">DSM 23948</strain>
    </source>
</reference>
<feature type="domain" description="Ferrous iron transporter FeoA-like" evidence="2">
    <location>
        <begin position="1"/>
        <end position="73"/>
    </location>
</feature>
<keyword evidence="1" id="KW-0408">Iron</keyword>
<dbReference type="InterPro" id="IPR008988">
    <property type="entry name" value="Transcriptional_repressor_C"/>
</dbReference>
<evidence type="ECO:0000313" key="3">
    <source>
        <dbReference type="EMBL" id="MDQ0153712.1"/>
    </source>
</evidence>
<protein>
    <submittedName>
        <fullName evidence="3">Ferrous iron transport protein A</fullName>
    </submittedName>
</protein>
<dbReference type="Proteomes" id="UP001231362">
    <property type="component" value="Unassembled WGS sequence"/>
</dbReference>
<dbReference type="InterPro" id="IPR007167">
    <property type="entry name" value="Fe-transptr_FeoA-like"/>
</dbReference>
<evidence type="ECO:0000256" key="1">
    <source>
        <dbReference type="ARBA" id="ARBA00023004"/>
    </source>
</evidence>
<dbReference type="EMBL" id="JAUSTU010000001">
    <property type="protein sequence ID" value="MDQ0153712.1"/>
    <property type="molecule type" value="Genomic_DNA"/>
</dbReference>
<dbReference type="InterPro" id="IPR052713">
    <property type="entry name" value="FeoA"/>
</dbReference>
<dbReference type="SUPFAM" id="SSF50037">
    <property type="entry name" value="C-terminal domain of transcriptional repressors"/>
    <property type="match status" value="1"/>
</dbReference>
<evidence type="ECO:0000313" key="4">
    <source>
        <dbReference type="Proteomes" id="UP001231362"/>
    </source>
</evidence>
<gene>
    <name evidence="3" type="ORF">J2S07_000010</name>
</gene>
<dbReference type="SMART" id="SM00899">
    <property type="entry name" value="FeoA"/>
    <property type="match status" value="1"/>
</dbReference>
<comment type="caution">
    <text evidence="3">The sequence shown here is derived from an EMBL/GenBank/DDBJ whole genome shotgun (WGS) entry which is preliminary data.</text>
</comment>
<sequence>MLSMLRKGEKAIITDISKADELVKRRLLDLGITEGSEVCIKCKMPFGGPFMLESCGQCVGIRKNEASCIKVEGL</sequence>
<dbReference type="Gene3D" id="2.30.30.90">
    <property type="match status" value="1"/>
</dbReference>
<organism evidence="3 4">
    <name type="scientific">Anoxybacillus andreesenii</name>
    <dbReference type="NCBI Taxonomy" id="1325932"/>
    <lineage>
        <taxon>Bacteria</taxon>
        <taxon>Bacillati</taxon>
        <taxon>Bacillota</taxon>
        <taxon>Bacilli</taxon>
        <taxon>Bacillales</taxon>
        <taxon>Anoxybacillaceae</taxon>
        <taxon>Anoxybacillus</taxon>
    </lineage>
</organism>
<dbReference type="InterPro" id="IPR038157">
    <property type="entry name" value="FeoA_core_dom"/>
</dbReference>
<evidence type="ECO:0000259" key="2">
    <source>
        <dbReference type="SMART" id="SM00899"/>
    </source>
</evidence>
<keyword evidence="4" id="KW-1185">Reference proteome</keyword>
<dbReference type="Pfam" id="PF04023">
    <property type="entry name" value="FeoA"/>
    <property type="match status" value="1"/>
</dbReference>